<keyword evidence="3" id="KW-1185">Reference proteome</keyword>
<reference evidence="2" key="1">
    <citation type="submission" date="2023-02" db="EMBL/GenBank/DDBJ databases">
        <title>Description of Roseinatronobacter alkalisoli sp. nov., an alkaliphilic bacerium isolated from soda soil.</title>
        <authorList>
            <person name="Wei W."/>
        </authorList>
    </citation>
    <scope>NUCLEOTIDE SEQUENCE</scope>
    <source>
        <strain evidence="2">HJB301</strain>
    </source>
</reference>
<proteinExistence type="predicted"/>
<feature type="domain" description="N-acetyltransferase" evidence="1">
    <location>
        <begin position="12"/>
        <end position="149"/>
    </location>
</feature>
<dbReference type="PANTHER" id="PTHR43792">
    <property type="entry name" value="GNAT FAMILY, PUTATIVE (AFU_ORTHOLOGUE AFUA_3G00765)-RELATED-RELATED"/>
    <property type="match status" value="1"/>
</dbReference>
<name>A0ABT5TAA1_9RHOB</name>
<dbReference type="PANTHER" id="PTHR43792:SF1">
    <property type="entry name" value="N-ACETYLTRANSFERASE DOMAIN-CONTAINING PROTEIN"/>
    <property type="match status" value="1"/>
</dbReference>
<comment type="caution">
    <text evidence="2">The sequence shown here is derived from an EMBL/GenBank/DDBJ whole genome shotgun (WGS) entry which is preliminary data.</text>
</comment>
<organism evidence="2 3">
    <name type="scientific">Roseinatronobacter alkalisoli</name>
    <dbReference type="NCBI Taxonomy" id="3028235"/>
    <lineage>
        <taxon>Bacteria</taxon>
        <taxon>Pseudomonadati</taxon>
        <taxon>Pseudomonadota</taxon>
        <taxon>Alphaproteobacteria</taxon>
        <taxon>Rhodobacterales</taxon>
        <taxon>Paracoccaceae</taxon>
        <taxon>Roseinatronobacter</taxon>
    </lineage>
</organism>
<dbReference type="Pfam" id="PF13302">
    <property type="entry name" value="Acetyltransf_3"/>
    <property type="match status" value="1"/>
</dbReference>
<dbReference type="SUPFAM" id="SSF55729">
    <property type="entry name" value="Acyl-CoA N-acyltransferases (Nat)"/>
    <property type="match status" value="1"/>
</dbReference>
<dbReference type="InterPro" id="IPR000182">
    <property type="entry name" value="GNAT_dom"/>
</dbReference>
<dbReference type="InterPro" id="IPR051531">
    <property type="entry name" value="N-acetyltransferase"/>
</dbReference>
<dbReference type="EMBL" id="JAQZSM010000012">
    <property type="protein sequence ID" value="MDD7972038.1"/>
    <property type="molecule type" value="Genomic_DNA"/>
</dbReference>
<evidence type="ECO:0000259" key="1">
    <source>
        <dbReference type="Pfam" id="PF13302"/>
    </source>
</evidence>
<evidence type="ECO:0000313" key="2">
    <source>
        <dbReference type="EMBL" id="MDD7972038.1"/>
    </source>
</evidence>
<sequence length="170" mass="18812">MLTATPQLQTERLILRAPCAQDFPVFAAYFMSERAQFTGGQPDRILAWNRFCVTLGHWVMRGYGVFAIVRRDTGAVIGAAGPFFPEGWPEPEIAWQLWDGHAEGNGFAYEAALATRTHVYADLGWKTAVSLIAPENQRSAALAQRLGCTLEGAHPHPHFGPLDIWRHPAS</sequence>
<gene>
    <name evidence="2" type="ORF">PUT78_13110</name>
</gene>
<dbReference type="InterPro" id="IPR016181">
    <property type="entry name" value="Acyl_CoA_acyltransferase"/>
</dbReference>
<protein>
    <submittedName>
        <fullName evidence="2">GNAT family N-acetyltransferase</fullName>
    </submittedName>
</protein>
<accession>A0ABT5TAA1</accession>
<evidence type="ECO:0000313" key="3">
    <source>
        <dbReference type="Proteomes" id="UP001431784"/>
    </source>
</evidence>
<dbReference type="Gene3D" id="3.40.630.30">
    <property type="match status" value="1"/>
</dbReference>
<dbReference type="Proteomes" id="UP001431784">
    <property type="component" value="Unassembled WGS sequence"/>
</dbReference>
<dbReference type="RefSeq" id="WP_274352718.1">
    <property type="nucleotide sequence ID" value="NZ_JAQZSM010000012.1"/>
</dbReference>